<comment type="caution">
    <text evidence="1">The sequence shown here is derived from an EMBL/GenBank/DDBJ whole genome shotgun (WGS) entry which is preliminary data.</text>
</comment>
<organism evidence="1 2">
    <name type="scientific">Roseibacillus ishigakijimensis</name>
    <dbReference type="NCBI Taxonomy" id="454146"/>
    <lineage>
        <taxon>Bacteria</taxon>
        <taxon>Pseudomonadati</taxon>
        <taxon>Verrucomicrobiota</taxon>
        <taxon>Verrucomicrobiia</taxon>
        <taxon>Verrucomicrobiales</taxon>
        <taxon>Verrucomicrobiaceae</taxon>
        <taxon>Roseibacillus</taxon>
    </lineage>
</organism>
<name>A0A934RIU9_9BACT</name>
<reference evidence="1" key="1">
    <citation type="submission" date="2021-01" db="EMBL/GenBank/DDBJ databases">
        <title>Modified the classification status of verrucomicrobia.</title>
        <authorList>
            <person name="Feng X."/>
        </authorList>
    </citation>
    <scope>NUCLEOTIDE SEQUENCE</scope>
    <source>
        <strain evidence="1">KCTC 12986</strain>
    </source>
</reference>
<dbReference type="Proteomes" id="UP000604083">
    <property type="component" value="Unassembled WGS sequence"/>
</dbReference>
<sequence>MKILAVLFLFPTLIHGQALFEIAPYQEEAEPHPSILGSVSSSYSASIVEAWAAREPSAARGWLNAIFAQNEINRVPIESTEWEQQIRDRLLDQIQRDPENAARYERILANRFGITSIPEPGTTFILSFAGLQGLLRRRRL</sequence>
<proteinExistence type="predicted"/>
<accession>A0A934RIU9</accession>
<dbReference type="EMBL" id="JAENIO010000001">
    <property type="protein sequence ID" value="MBK1832432.1"/>
    <property type="molecule type" value="Genomic_DNA"/>
</dbReference>
<evidence type="ECO:0000313" key="1">
    <source>
        <dbReference type="EMBL" id="MBK1832432.1"/>
    </source>
</evidence>
<protein>
    <submittedName>
        <fullName evidence="1">PEP-CTERM sorting domain-containing protein</fullName>
    </submittedName>
</protein>
<dbReference type="RefSeq" id="WP_200389869.1">
    <property type="nucleotide sequence ID" value="NZ_JAENIO010000001.1"/>
</dbReference>
<evidence type="ECO:0000313" key="2">
    <source>
        <dbReference type="Proteomes" id="UP000604083"/>
    </source>
</evidence>
<dbReference type="NCBIfam" id="TIGR02595">
    <property type="entry name" value="PEP_CTERM"/>
    <property type="match status" value="1"/>
</dbReference>
<keyword evidence="2" id="KW-1185">Reference proteome</keyword>
<dbReference type="InterPro" id="IPR013424">
    <property type="entry name" value="Ice-binding_C"/>
</dbReference>
<dbReference type="AlphaFoldDB" id="A0A934RIU9"/>
<gene>
    <name evidence="1" type="ORF">JIN78_00045</name>
</gene>